<dbReference type="RefSeq" id="XP_009262570.1">
    <property type="nucleotide sequence ID" value="XM_009264295.1"/>
</dbReference>
<comment type="caution">
    <text evidence="2">The sequence shown here is derived from an EMBL/GenBank/DDBJ whole genome shotgun (WGS) entry which is preliminary data.</text>
</comment>
<evidence type="ECO:0000259" key="1">
    <source>
        <dbReference type="Pfam" id="PF20636"/>
    </source>
</evidence>
<dbReference type="PANTHER" id="PTHR39267:SF1">
    <property type="entry name" value="SURVIVAL MOTOR NEURON PROTEIN"/>
    <property type="match status" value="1"/>
</dbReference>
<dbReference type="AlphaFoldDB" id="K3UB91"/>
<evidence type="ECO:0000313" key="3">
    <source>
        <dbReference type="Proteomes" id="UP000007978"/>
    </source>
</evidence>
<dbReference type="InterPro" id="IPR040424">
    <property type="entry name" value="Smn1"/>
</dbReference>
<dbReference type="CDD" id="cd22851">
    <property type="entry name" value="SMN_N"/>
    <property type="match status" value="1"/>
</dbReference>
<proteinExistence type="predicted"/>
<dbReference type="Proteomes" id="UP000007978">
    <property type="component" value="Chromosome 2"/>
</dbReference>
<gene>
    <name evidence="2" type="ORF">FPSE_11178</name>
</gene>
<name>K3UB91_FUSPC</name>
<dbReference type="EMBL" id="AFNW01000404">
    <property type="protein sequence ID" value="EKJ68651.1"/>
    <property type="molecule type" value="Genomic_DNA"/>
</dbReference>
<dbReference type="GeneID" id="20369795"/>
<dbReference type="HOGENOM" id="CLU_1170720_0_0_1"/>
<dbReference type="KEGG" id="fpu:FPSE_11178"/>
<sequence>MSKKQENLTHEEVWDDSALINSWNEALQEYKKYHSIHAKGGSVRDLELQNQAEIEAEPESEEPRVTEIEENVLASEKVEENKYKTKVSRNSSCLGIMLATTQGCMKGNNKLDRSTRLKRRNNSISILPLKHGRAVAINQRGCERHEFGHGFSVDQLPLMRRPKIEIAVYSGPSTSSIAASFQFWYSNKLKRS</sequence>
<protein>
    <recommendedName>
        <fullName evidence="1">Survival Motor Neuron Gemin2-binding domain-containing protein</fullName>
    </recommendedName>
</protein>
<dbReference type="InterPro" id="IPR049481">
    <property type="entry name" value="SMN_G2-BD"/>
</dbReference>
<dbReference type="Pfam" id="PF20636">
    <property type="entry name" value="SMN_G2-BD"/>
    <property type="match status" value="1"/>
</dbReference>
<accession>K3UB91</accession>
<feature type="domain" description="Survival Motor Neuron Gemin2-binding" evidence="1">
    <location>
        <begin position="11"/>
        <end position="34"/>
    </location>
</feature>
<dbReference type="eggNOG" id="KOG4327">
    <property type="taxonomic scope" value="Eukaryota"/>
</dbReference>
<dbReference type="PANTHER" id="PTHR39267">
    <property type="entry name" value="SURVIVAL MOTOR NEURON-LIKE PROTEIN 1"/>
    <property type="match status" value="1"/>
</dbReference>
<dbReference type="OrthoDB" id="197400at2759"/>
<evidence type="ECO:0000313" key="2">
    <source>
        <dbReference type="EMBL" id="EKJ68651.1"/>
    </source>
</evidence>
<dbReference type="GO" id="GO:0005634">
    <property type="term" value="C:nucleus"/>
    <property type="evidence" value="ECO:0007669"/>
    <property type="project" value="TreeGrafter"/>
</dbReference>
<keyword evidence="3" id="KW-1185">Reference proteome</keyword>
<reference evidence="2 3" key="1">
    <citation type="journal article" date="2012" name="PLoS Pathog.">
        <title>Comparative pathogenomics reveals horizontally acquired novel virulence genes in fungi infecting cereal hosts.</title>
        <authorList>
            <person name="Gardiner D.M."/>
            <person name="McDonald M.C."/>
            <person name="Covarelli L."/>
            <person name="Solomon P.S."/>
            <person name="Rusu A.G."/>
            <person name="Marshall M."/>
            <person name="Kazan K."/>
            <person name="Chakraborty S."/>
            <person name="McDonald B.A."/>
            <person name="Manners J.M."/>
        </authorList>
    </citation>
    <scope>NUCLEOTIDE SEQUENCE [LARGE SCALE GENOMIC DNA]</scope>
    <source>
        <strain evidence="2 3">CS3096</strain>
    </source>
</reference>
<organism evidence="2 3">
    <name type="scientific">Fusarium pseudograminearum (strain CS3096)</name>
    <name type="common">Wheat and barley crown-rot fungus</name>
    <dbReference type="NCBI Taxonomy" id="1028729"/>
    <lineage>
        <taxon>Eukaryota</taxon>
        <taxon>Fungi</taxon>
        <taxon>Dikarya</taxon>
        <taxon>Ascomycota</taxon>
        <taxon>Pezizomycotina</taxon>
        <taxon>Sordariomycetes</taxon>
        <taxon>Hypocreomycetidae</taxon>
        <taxon>Hypocreales</taxon>
        <taxon>Nectriaceae</taxon>
        <taxon>Fusarium</taxon>
    </lineage>
</organism>